<organism evidence="3 4">
    <name type="scientific">Streptomyces cylindrosporus</name>
    <dbReference type="NCBI Taxonomy" id="2927583"/>
    <lineage>
        <taxon>Bacteria</taxon>
        <taxon>Bacillati</taxon>
        <taxon>Actinomycetota</taxon>
        <taxon>Actinomycetes</taxon>
        <taxon>Kitasatosporales</taxon>
        <taxon>Streptomycetaceae</taxon>
        <taxon>Streptomyces</taxon>
    </lineage>
</organism>
<evidence type="ECO:0000313" key="3">
    <source>
        <dbReference type="EMBL" id="MCI3275006.1"/>
    </source>
</evidence>
<accession>A0ABS9YEH2</accession>
<comment type="caution">
    <text evidence="3">The sequence shown here is derived from an EMBL/GenBank/DDBJ whole genome shotgun (WGS) entry which is preliminary data.</text>
</comment>
<gene>
    <name evidence="3" type="ORF">MQP27_28385</name>
</gene>
<evidence type="ECO:0000256" key="2">
    <source>
        <dbReference type="SAM" id="MobiDB-lite"/>
    </source>
</evidence>
<dbReference type="EMBL" id="JALDAY010000008">
    <property type="protein sequence ID" value="MCI3275006.1"/>
    <property type="molecule type" value="Genomic_DNA"/>
</dbReference>
<name>A0ABS9YEH2_9ACTN</name>
<evidence type="ECO:0000256" key="1">
    <source>
        <dbReference type="ARBA" id="ARBA00023172"/>
    </source>
</evidence>
<dbReference type="Proteomes" id="UP001165269">
    <property type="component" value="Unassembled WGS sequence"/>
</dbReference>
<proteinExistence type="predicted"/>
<dbReference type="Gene3D" id="1.10.443.10">
    <property type="entry name" value="Intergrase catalytic core"/>
    <property type="match status" value="1"/>
</dbReference>
<sequence length="79" mass="8507">MDAGENSKAVSEYAGHAEPALTLRVYAHLVPDRRERARRAIDTVFERAPGEDHGPQTAQQASDGPGSAIRCRSGAFSRS</sequence>
<dbReference type="SUPFAM" id="SSF56349">
    <property type="entry name" value="DNA breaking-rejoining enzymes"/>
    <property type="match status" value="1"/>
</dbReference>
<evidence type="ECO:0008006" key="5">
    <source>
        <dbReference type="Google" id="ProtNLM"/>
    </source>
</evidence>
<keyword evidence="1" id="KW-0233">DNA recombination</keyword>
<feature type="region of interest" description="Disordered" evidence="2">
    <location>
        <begin position="45"/>
        <end position="79"/>
    </location>
</feature>
<evidence type="ECO:0000313" key="4">
    <source>
        <dbReference type="Proteomes" id="UP001165269"/>
    </source>
</evidence>
<protein>
    <recommendedName>
        <fullName evidence="5">Integrase</fullName>
    </recommendedName>
</protein>
<dbReference type="InterPro" id="IPR011010">
    <property type="entry name" value="DNA_brk_join_enz"/>
</dbReference>
<reference evidence="3" key="1">
    <citation type="submission" date="2022-03" db="EMBL/GenBank/DDBJ databases">
        <title>Streptomyces 7R015 and 7R016 isolated from Barleria lupulina in Thailand.</title>
        <authorList>
            <person name="Kanchanasin P."/>
            <person name="Phongsopitanun W."/>
            <person name="Tanasupawat S."/>
        </authorList>
    </citation>
    <scope>NUCLEOTIDE SEQUENCE</scope>
    <source>
        <strain evidence="3">7R015</strain>
    </source>
</reference>
<feature type="compositionally biased region" description="Basic and acidic residues" evidence="2">
    <location>
        <begin position="45"/>
        <end position="54"/>
    </location>
</feature>
<dbReference type="InterPro" id="IPR013762">
    <property type="entry name" value="Integrase-like_cat_sf"/>
</dbReference>
<keyword evidence="4" id="KW-1185">Reference proteome</keyword>